<evidence type="ECO:0000313" key="2">
    <source>
        <dbReference type="Proteomes" id="UP000075288"/>
    </source>
</evidence>
<gene>
    <name evidence="1" type="ORF">B4098_3228</name>
</gene>
<dbReference type="Proteomes" id="UP000075288">
    <property type="component" value="Unassembled WGS sequence"/>
</dbReference>
<dbReference type="AlphaFoldDB" id="A0A150JZB0"/>
<proteinExistence type="predicted"/>
<comment type="caution">
    <text evidence="1">The sequence shown here is derived from an EMBL/GenBank/DDBJ whole genome shotgun (WGS) entry which is preliminary data.</text>
</comment>
<organism evidence="1 2">
    <name type="scientific">Heyndrickxia coagulans</name>
    <name type="common">Weizmannia coagulans</name>
    <dbReference type="NCBI Taxonomy" id="1398"/>
    <lineage>
        <taxon>Bacteria</taxon>
        <taxon>Bacillati</taxon>
        <taxon>Bacillota</taxon>
        <taxon>Bacilli</taxon>
        <taxon>Bacillales</taxon>
        <taxon>Bacillaceae</taxon>
        <taxon>Heyndrickxia</taxon>
    </lineage>
</organism>
<dbReference type="EMBL" id="LQYG01000047">
    <property type="protein sequence ID" value="KYC62597.1"/>
    <property type="molecule type" value="Genomic_DNA"/>
</dbReference>
<reference evidence="1 2" key="1">
    <citation type="submission" date="2016-01" db="EMBL/GenBank/DDBJ databases">
        <title>Genome Sequences of Twelve Sporeforming Bacillus Species Isolated from Foods.</title>
        <authorList>
            <person name="Berendsen E.M."/>
            <person name="Wells-Bennik M.H."/>
            <person name="Krawcyk A.O."/>
            <person name="De Jong A."/>
            <person name="Holsappel S."/>
            <person name="Eijlander R.T."/>
            <person name="Kuipers O.P."/>
        </authorList>
    </citation>
    <scope>NUCLEOTIDE SEQUENCE [LARGE SCALE GENOMIC DNA]</scope>
    <source>
        <strain evidence="1 2">B4098</strain>
    </source>
</reference>
<accession>A0A150JZB0</accession>
<sequence>MHKKLPRREFFYADLKIGMCKILLEGADEWKKMGRRSII</sequence>
<evidence type="ECO:0000313" key="1">
    <source>
        <dbReference type="EMBL" id="KYC62597.1"/>
    </source>
</evidence>
<protein>
    <submittedName>
        <fullName evidence="1">Uncharacterized protein</fullName>
    </submittedName>
</protein>
<dbReference type="PATRIC" id="fig|1398.26.peg.3043"/>
<name>A0A150JZB0_HEYCO</name>